<organism evidence="2 3">
    <name type="scientific">Eumeta variegata</name>
    <name type="common">Bagworm moth</name>
    <name type="synonym">Eumeta japonica</name>
    <dbReference type="NCBI Taxonomy" id="151549"/>
    <lineage>
        <taxon>Eukaryota</taxon>
        <taxon>Metazoa</taxon>
        <taxon>Ecdysozoa</taxon>
        <taxon>Arthropoda</taxon>
        <taxon>Hexapoda</taxon>
        <taxon>Insecta</taxon>
        <taxon>Pterygota</taxon>
        <taxon>Neoptera</taxon>
        <taxon>Endopterygota</taxon>
        <taxon>Lepidoptera</taxon>
        <taxon>Glossata</taxon>
        <taxon>Ditrysia</taxon>
        <taxon>Tineoidea</taxon>
        <taxon>Psychidae</taxon>
        <taxon>Oiketicinae</taxon>
        <taxon>Eumeta</taxon>
    </lineage>
</organism>
<comment type="caution">
    <text evidence="2">The sequence shown here is derived from an EMBL/GenBank/DDBJ whole genome shotgun (WGS) entry which is preliminary data.</text>
</comment>
<proteinExistence type="predicted"/>
<feature type="compositionally biased region" description="Basic and acidic residues" evidence="1">
    <location>
        <begin position="75"/>
        <end position="85"/>
    </location>
</feature>
<dbReference type="OrthoDB" id="407509at2759"/>
<feature type="region of interest" description="Disordered" evidence="1">
    <location>
        <begin position="64"/>
        <end position="85"/>
    </location>
</feature>
<accession>A0A4C1XDP8</accession>
<dbReference type="AlphaFoldDB" id="A0A4C1XDP8"/>
<protein>
    <submittedName>
        <fullName evidence="2">Uncharacterized protein</fullName>
    </submittedName>
</protein>
<dbReference type="Proteomes" id="UP000299102">
    <property type="component" value="Unassembled WGS sequence"/>
</dbReference>
<reference evidence="2 3" key="1">
    <citation type="journal article" date="2019" name="Commun. Biol.">
        <title>The bagworm genome reveals a unique fibroin gene that provides high tensile strength.</title>
        <authorList>
            <person name="Kono N."/>
            <person name="Nakamura H."/>
            <person name="Ohtoshi R."/>
            <person name="Tomita M."/>
            <person name="Numata K."/>
            <person name="Arakawa K."/>
        </authorList>
    </citation>
    <scope>NUCLEOTIDE SEQUENCE [LARGE SCALE GENOMIC DNA]</scope>
</reference>
<sequence>MKIFEECLLPVVMYKYQPRFFTVGLLNKLRVAKRAIERAMLEFPFTPFFGVDVAKAEPVSTLRPESVSNEVQDWNQKREQDRDHG</sequence>
<name>A0A4C1XDP8_EUMVA</name>
<dbReference type="EMBL" id="BGZK01000804">
    <property type="protein sequence ID" value="GBP61102.1"/>
    <property type="molecule type" value="Genomic_DNA"/>
</dbReference>
<evidence type="ECO:0000313" key="2">
    <source>
        <dbReference type="EMBL" id="GBP61102.1"/>
    </source>
</evidence>
<evidence type="ECO:0000313" key="3">
    <source>
        <dbReference type="Proteomes" id="UP000299102"/>
    </source>
</evidence>
<evidence type="ECO:0000256" key="1">
    <source>
        <dbReference type="SAM" id="MobiDB-lite"/>
    </source>
</evidence>
<gene>
    <name evidence="2" type="ORF">EVAR_89768_1</name>
</gene>
<keyword evidence="3" id="KW-1185">Reference proteome</keyword>